<name>A0A9D4T694_RHISA</name>
<proteinExistence type="predicted"/>
<dbReference type="AlphaFoldDB" id="A0A9D4T694"/>
<dbReference type="EMBL" id="JABSTV010001246">
    <property type="protein sequence ID" value="KAH7976466.1"/>
    <property type="molecule type" value="Genomic_DNA"/>
</dbReference>
<sequence>MSGMGIQDSRDLADLVKRSTRIRELCFVNTPKGNNTAFFQRLSEGIGDNYTLATVEFAGGLDADAVNHWLAVKETTWRNSGLVTRAARIKEASPFDRYVTGAVERVARYPALLDKVATTAKLDLAELAALVRGRLMGIQSMDGFMRFVGVVKERVVCHPAEDGRMRLDDLNEDCWGHVRRYLVTDDVKHDAVQVNRV</sequence>
<evidence type="ECO:0000313" key="2">
    <source>
        <dbReference type="Proteomes" id="UP000821837"/>
    </source>
</evidence>
<keyword evidence="2" id="KW-1185">Reference proteome</keyword>
<comment type="caution">
    <text evidence="1">The sequence shown here is derived from an EMBL/GenBank/DDBJ whole genome shotgun (WGS) entry which is preliminary data.</text>
</comment>
<protein>
    <submittedName>
        <fullName evidence="1">Uncharacterized protein</fullName>
    </submittedName>
</protein>
<accession>A0A9D4T694</accession>
<organism evidence="1 2">
    <name type="scientific">Rhipicephalus sanguineus</name>
    <name type="common">Brown dog tick</name>
    <name type="synonym">Ixodes sanguineus</name>
    <dbReference type="NCBI Taxonomy" id="34632"/>
    <lineage>
        <taxon>Eukaryota</taxon>
        <taxon>Metazoa</taxon>
        <taxon>Ecdysozoa</taxon>
        <taxon>Arthropoda</taxon>
        <taxon>Chelicerata</taxon>
        <taxon>Arachnida</taxon>
        <taxon>Acari</taxon>
        <taxon>Parasitiformes</taxon>
        <taxon>Ixodida</taxon>
        <taxon>Ixodoidea</taxon>
        <taxon>Ixodidae</taxon>
        <taxon>Rhipicephalinae</taxon>
        <taxon>Rhipicephalus</taxon>
        <taxon>Rhipicephalus</taxon>
    </lineage>
</organism>
<dbReference type="Proteomes" id="UP000821837">
    <property type="component" value="Chromosome 10"/>
</dbReference>
<dbReference type="VEuPathDB" id="VectorBase:RSAN_049191"/>
<reference evidence="1" key="1">
    <citation type="journal article" date="2020" name="Cell">
        <title>Large-Scale Comparative Analyses of Tick Genomes Elucidate Their Genetic Diversity and Vector Capacities.</title>
        <authorList>
            <consortium name="Tick Genome and Microbiome Consortium (TIGMIC)"/>
            <person name="Jia N."/>
            <person name="Wang J."/>
            <person name="Shi W."/>
            <person name="Du L."/>
            <person name="Sun Y."/>
            <person name="Zhan W."/>
            <person name="Jiang J.F."/>
            <person name="Wang Q."/>
            <person name="Zhang B."/>
            <person name="Ji P."/>
            <person name="Bell-Sakyi L."/>
            <person name="Cui X.M."/>
            <person name="Yuan T.T."/>
            <person name="Jiang B.G."/>
            <person name="Yang W.F."/>
            <person name="Lam T.T."/>
            <person name="Chang Q.C."/>
            <person name="Ding S.J."/>
            <person name="Wang X.J."/>
            <person name="Zhu J.G."/>
            <person name="Ruan X.D."/>
            <person name="Zhao L."/>
            <person name="Wei J.T."/>
            <person name="Ye R.Z."/>
            <person name="Que T.C."/>
            <person name="Du C.H."/>
            <person name="Zhou Y.H."/>
            <person name="Cheng J.X."/>
            <person name="Dai P.F."/>
            <person name="Guo W.B."/>
            <person name="Han X.H."/>
            <person name="Huang E.J."/>
            <person name="Li L.F."/>
            <person name="Wei W."/>
            <person name="Gao Y.C."/>
            <person name="Liu J.Z."/>
            <person name="Shao H.Z."/>
            <person name="Wang X."/>
            <person name="Wang C.C."/>
            <person name="Yang T.C."/>
            <person name="Huo Q.B."/>
            <person name="Li W."/>
            <person name="Chen H.Y."/>
            <person name="Chen S.E."/>
            <person name="Zhou L.G."/>
            <person name="Ni X.B."/>
            <person name="Tian J.H."/>
            <person name="Sheng Y."/>
            <person name="Liu T."/>
            <person name="Pan Y.S."/>
            <person name="Xia L.Y."/>
            <person name="Li J."/>
            <person name="Zhao F."/>
            <person name="Cao W.C."/>
        </authorList>
    </citation>
    <scope>NUCLEOTIDE SEQUENCE</scope>
    <source>
        <strain evidence="1">Rsan-2018</strain>
    </source>
</reference>
<reference evidence="1" key="2">
    <citation type="submission" date="2021-09" db="EMBL/GenBank/DDBJ databases">
        <authorList>
            <person name="Jia N."/>
            <person name="Wang J."/>
            <person name="Shi W."/>
            <person name="Du L."/>
            <person name="Sun Y."/>
            <person name="Zhan W."/>
            <person name="Jiang J."/>
            <person name="Wang Q."/>
            <person name="Zhang B."/>
            <person name="Ji P."/>
            <person name="Sakyi L.B."/>
            <person name="Cui X."/>
            <person name="Yuan T."/>
            <person name="Jiang B."/>
            <person name="Yang W."/>
            <person name="Lam T.T.-Y."/>
            <person name="Chang Q."/>
            <person name="Ding S."/>
            <person name="Wang X."/>
            <person name="Zhu J."/>
            <person name="Ruan X."/>
            <person name="Zhao L."/>
            <person name="Wei J."/>
            <person name="Que T."/>
            <person name="Du C."/>
            <person name="Cheng J."/>
            <person name="Dai P."/>
            <person name="Han X."/>
            <person name="Huang E."/>
            <person name="Gao Y."/>
            <person name="Liu J."/>
            <person name="Shao H."/>
            <person name="Ye R."/>
            <person name="Li L."/>
            <person name="Wei W."/>
            <person name="Wang X."/>
            <person name="Wang C."/>
            <person name="Huo Q."/>
            <person name="Li W."/>
            <person name="Guo W."/>
            <person name="Chen H."/>
            <person name="Chen S."/>
            <person name="Zhou L."/>
            <person name="Zhou L."/>
            <person name="Ni X."/>
            <person name="Tian J."/>
            <person name="Zhou Y."/>
            <person name="Sheng Y."/>
            <person name="Liu T."/>
            <person name="Pan Y."/>
            <person name="Xia L."/>
            <person name="Li J."/>
            <person name="Zhao F."/>
            <person name="Cao W."/>
        </authorList>
    </citation>
    <scope>NUCLEOTIDE SEQUENCE</scope>
    <source>
        <strain evidence="1">Rsan-2018</strain>
        <tissue evidence="1">Larvae</tissue>
    </source>
</reference>
<gene>
    <name evidence="1" type="ORF">HPB52_014397</name>
</gene>
<evidence type="ECO:0000313" key="1">
    <source>
        <dbReference type="EMBL" id="KAH7976466.1"/>
    </source>
</evidence>